<name>A0A512NCG9_9HYPH</name>
<dbReference type="PROSITE" id="PS51819">
    <property type="entry name" value="VOC"/>
    <property type="match status" value="2"/>
</dbReference>
<evidence type="ECO:0000313" key="4">
    <source>
        <dbReference type="EMBL" id="GEP56648.1"/>
    </source>
</evidence>
<dbReference type="Pfam" id="PF00903">
    <property type="entry name" value="Glyoxalase"/>
    <property type="match status" value="2"/>
</dbReference>
<feature type="compositionally biased region" description="Basic and acidic residues" evidence="2">
    <location>
        <begin position="376"/>
        <end position="389"/>
    </location>
</feature>
<evidence type="ECO:0000259" key="3">
    <source>
        <dbReference type="PROSITE" id="PS51819"/>
    </source>
</evidence>
<accession>A0A512NCG9</accession>
<dbReference type="EMBL" id="BKAJ01000068">
    <property type="protein sequence ID" value="GEP56648.1"/>
    <property type="molecule type" value="Genomic_DNA"/>
</dbReference>
<dbReference type="InterPro" id="IPR037523">
    <property type="entry name" value="VOC_core"/>
</dbReference>
<dbReference type="Proteomes" id="UP000321058">
    <property type="component" value="Unassembled WGS sequence"/>
</dbReference>
<feature type="domain" description="VOC" evidence="3">
    <location>
        <begin position="239"/>
        <end position="365"/>
    </location>
</feature>
<evidence type="ECO:0000256" key="1">
    <source>
        <dbReference type="ARBA" id="ARBA00022723"/>
    </source>
</evidence>
<dbReference type="GO" id="GO:0046872">
    <property type="term" value="F:metal ion binding"/>
    <property type="evidence" value="ECO:0007669"/>
    <property type="project" value="UniProtKB-KW"/>
</dbReference>
<dbReference type="SUPFAM" id="SSF54593">
    <property type="entry name" value="Glyoxalase/Bleomycin resistance protein/Dihydroxybiphenyl dioxygenase"/>
    <property type="match status" value="2"/>
</dbReference>
<dbReference type="PANTHER" id="PTHR36113:SF6">
    <property type="entry name" value="FOSFOMYCIN RESISTANCE PROTEIN FOSX"/>
    <property type="match status" value="1"/>
</dbReference>
<feature type="domain" description="VOC" evidence="3">
    <location>
        <begin position="25"/>
        <end position="165"/>
    </location>
</feature>
<dbReference type="InterPro" id="IPR029068">
    <property type="entry name" value="Glyas_Bleomycin-R_OHBP_Dase"/>
</dbReference>
<dbReference type="InterPro" id="IPR004360">
    <property type="entry name" value="Glyas_Fos-R_dOase_dom"/>
</dbReference>
<dbReference type="OrthoDB" id="9803142at2"/>
<dbReference type="RefSeq" id="WP_147150801.1">
    <property type="nucleotide sequence ID" value="NZ_BKAJ01000068.1"/>
</dbReference>
<dbReference type="InterPro" id="IPR051332">
    <property type="entry name" value="Fosfomycin_Res_Enzymes"/>
</dbReference>
<feature type="region of interest" description="Disordered" evidence="2">
    <location>
        <begin position="376"/>
        <end position="409"/>
    </location>
</feature>
<dbReference type="PANTHER" id="PTHR36113">
    <property type="entry name" value="LYASE, PUTATIVE-RELATED-RELATED"/>
    <property type="match status" value="1"/>
</dbReference>
<comment type="caution">
    <text evidence="4">The sequence shown here is derived from an EMBL/GenBank/DDBJ whole genome shotgun (WGS) entry which is preliminary data.</text>
</comment>
<organism evidence="4 5">
    <name type="scientific">Reyranella soli</name>
    <dbReference type="NCBI Taxonomy" id="1230389"/>
    <lineage>
        <taxon>Bacteria</taxon>
        <taxon>Pseudomonadati</taxon>
        <taxon>Pseudomonadota</taxon>
        <taxon>Alphaproteobacteria</taxon>
        <taxon>Hyphomicrobiales</taxon>
        <taxon>Reyranellaceae</taxon>
        <taxon>Reyranella</taxon>
    </lineage>
</organism>
<keyword evidence="1" id="KW-0479">Metal-binding</keyword>
<protein>
    <recommendedName>
        <fullName evidence="3">VOC domain-containing protein</fullName>
    </recommendedName>
</protein>
<keyword evidence="5" id="KW-1185">Reference proteome</keyword>
<dbReference type="Gene3D" id="3.10.180.10">
    <property type="entry name" value="2,3-Dihydroxybiphenyl 1,2-Dioxygenase, domain 1"/>
    <property type="match status" value="2"/>
</dbReference>
<reference evidence="4 5" key="1">
    <citation type="submission" date="2019-07" db="EMBL/GenBank/DDBJ databases">
        <title>Whole genome shotgun sequence of Reyranella soli NBRC 108950.</title>
        <authorList>
            <person name="Hosoyama A."/>
            <person name="Uohara A."/>
            <person name="Ohji S."/>
            <person name="Ichikawa N."/>
        </authorList>
    </citation>
    <scope>NUCLEOTIDE SEQUENCE [LARGE SCALE GENOMIC DNA]</scope>
    <source>
        <strain evidence="4 5">NBRC 108950</strain>
    </source>
</reference>
<sequence length="409" mass="46115">MDTVQRQASYDIGGVRYPRPFKIRRLGHFGFNVPDLEAGIDFYARLLGFRITDTRDFSKIPGREEMAARMQDPRIVFMSHNSDHHAFLLAHKSMGAIFGDDAVSKDVTVNQITWQVGTMEEVYAAADYFSEKQVEIRRVGRDMPGSNWHTYIRDPDGHTVELYYGMEQIGWDGRSKPESMYYRAFRQRPDLPQISEEQEIREAVAKGIDINAGNTIRDRGQEEYVVAGVRLPRPFKIVNIGPMALFVSDVGASEAFYTETMGFVRAEAVTYKGHRCVFLRNGGEHHSLALFPKALRGELGLNAGTSVATMGMQVGSYRQLKDAVAFLKKKGARFTDAVPAELYPGVDYAAHVVDPAGHCLMLYYYMERVGWDGRPRPASERRKVGKEWPESLEPMSDTYADPAFMGPLG</sequence>
<proteinExistence type="predicted"/>
<evidence type="ECO:0000256" key="2">
    <source>
        <dbReference type="SAM" id="MobiDB-lite"/>
    </source>
</evidence>
<dbReference type="AlphaFoldDB" id="A0A512NCG9"/>
<gene>
    <name evidence="4" type="ORF">RSO01_38140</name>
</gene>
<evidence type="ECO:0000313" key="5">
    <source>
        <dbReference type="Proteomes" id="UP000321058"/>
    </source>
</evidence>